<gene>
    <name evidence="2" type="ORF">B2A_09107</name>
</gene>
<reference evidence="2" key="2">
    <citation type="journal article" date="2014" name="ISME J.">
        <title>Microbial stratification in low pH oxic and suboxic macroscopic growths along an acid mine drainage.</title>
        <authorList>
            <person name="Mendez-Garcia C."/>
            <person name="Mesa V."/>
            <person name="Sprenger R.R."/>
            <person name="Richter M."/>
            <person name="Diez M.S."/>
            <person name="Solano J."/>
            <person name="Bargiela R."/>
            <person name="Golyshina O.V."/>
            <person name="Manteca A."/>
            <person name="Ramos J.L."/>
            <person name="Gallego J.R."/>
            <person name="Llorente I."/>
            <person name="Martins Dos Santos V.A."/>
            <person name="Jensen O.N."/>
            <person name="Pelaez A.I."/>
            <person name="Sanchez J."/>
            <person name="Ferrer M."/>
        </authorList>
    </citation>
    <scope>NUCLEOTIDE SEQUENCE</scope>
</reference>
<evidence type="ECO:0000313" key="2">
    <source>
        <dbReference type="EMBL" id="EQD45866.1"/>
    </source>
</evidence>
<name>T0ZCN6_9ZZZZ</name>
<proteinExistence type="predicted"/>
<dbReference type="Gene3D" id="3.40.50.620">
    <property type="entry name" value="HUPs"/>
    <property type="match status" value="1"/>
</dbReference>
<dbReference type="PANTHER" id="PTHR12196:SF2">
    <property type="entry name" value="DIPHTHINE--AMMONIA LIGASE"/>
    <property type="match status" value="1"/>
</dbReference>
<organism evidence="2">
    <name type="scientific">mine drainage metagenome</name>
    <dbReference type="NCBI Taxonomy" id="410659"/>
    <lineage>
        <taxon>unclassified sequences</taxon>
        <taxon>metagenomes</taxon>
        <taxon>ecological metagenomes</taxon>
    </lineage>
</organism>
<dbReference type="SUPFAM" id="SSF52402">
    <property type="entry name" value="Adenine nucleotide alpha hydrolases-like"/>
    <property type="match status" value="1"/>
</dbReference>
<dbReference type="AlphaFoldDB" id="T0ZCN6"/>
<evidence type="ECO:0000259" key="1">
    <source>
        <dbReference type="Pfam" id="PF01902"/>
    </source>
</evidence>
<dbReference type="PANTHER" id="PTHR12196">
    <property type="entry name" value="DOMAIN OF UNKNOWN FUNCTION 71 DUF71 -CONTAINING PROTEIN"/>
    <property type="match status" value="1"/>
</dbReference>
<dbReference type="GO" id="GO:0017178">
    <property type="term" value="F:diphthine-ammonia ligase activity"/>
    <property type="evidence" value="ECO:0007669"/>
    <property type="project" value="TreeGrafter"/>
</dbReference>
<comment type="caution">
    <text evidence="2">The sequence shown here is derived from an EMBL/GenBank/DDBJ whole genome shotgun (WGS) entry which is preliminary data.</text>
</comment>
<dbReference type="InterPro" id="IPR002761">
    <property type="entry name" value="Diphthami_syn_dom"/>
</dbReference>
<protein>
    <submittedName>
        <fullName evidence="2">ATP binding protein</fullName>
    </submittedName>
</protein>
<dbReference type="Gene3D" id="3.90.1490.10">
    <property type="entry name" value="putative n-type atp pyrophosphatase, domain 2"/>
    <property type="match status" value="1"/>
</dbReference>
<dbReference type="InterPro" id="IPR030662">
    <property type="entry name" value="DPH6/MJ0570"/>
</dbReference>
<feature type="non-terminal residue" evidence="2">
    <location>
        <position position="1"/>
    </location>
</feature>
<dbReference type="GO" id="GO:0017183">
    <property type="term" value="P:protein histidyl modification to diphthamide"/>
    <property type="evidence" value="ECO:0007669"/>
    <property type="project" value="TreeGrafter"/>
</dbReference>
<dbReference type="Pfam" id="PF01902">
    <property type="entry name" value="Diphthami_syn_2"/>
    <property type="match status" value="1"/>
</dbReference>
<accession>T0ZCN6</accession>
<dbReference type="EMBL" id="AUZZ01006574">
    <property type="protein sequence ID" value="EQD45866.1"/>
    <property type="molecule type" value="Genomic_DNA"/>
</dbReference>
<reference evidence="2" key="1">
    <citation type="submission" date="2013-08" db="EMBL/GenBank/DDBJ databases">
        <authorList>
            <person name="Mendez C."/>
            <person name="Richter M."/>
            <person name="Ferrer M."/>
            <person name="Sanchez J."/>
        </authorList>
    </citation>
    <scope>NUCLEOTIDE SEQUENCE</scope>
</reference>
<feature type="domain" description="Diphthamide synthase" evidence="1">
    <location>
        <begin position="9"/>
        <end position="147"/>
    </location>
</feature>
<sequence>VRVPGPSSEADSERLETALRTSSGPIVAGAIASSYQWSRLLKVASRLNRRAYLPLWGKEAATVVRAEISAGLDIRIVHVAAEPLTPDLLGLRLDPDRLADLECRGRGKTPVNVAGEGGEYETLVVDAPFFARRIVVESAETVADGSAARWVVRSAHLAPKP</sequence>
<dbReference type="InterPro" id="IPR014729">
    <property type="entry name" value="Rossmann-like_a/b/a_fold"/>
</dbReference>